<keyword evidence="2" id="KW-1133">Transmembrane helix</keyword>
<dbReference type="AlphaFoldDB" id="K0RBK9"/>
<evidence type="ECO:0000313" key="3">
    <source>
        <dbReference type="EMBL" id="EJK46476.1"/>
    </source>
</evidence>
<keyword evidence="4" id="KW-1185">Reference proteome</keyword>
<dbReference type="Proteomes" id="UP000266841">
    <property type="component" value="Unassembled WGS sequence"/>
</dbReference>
<name>K0RBK9_THAOC</name>
<feature type="compositionally biased region" description="Basic and acidic residues" evidence="1">
    <location>
        <begin position="103"/>
        <end position="113"/>
    </location>
</feature>
<dbReference type="Gene3D" id="3.80.10.10">
    <property type="entry name" value="Ribonuclease Inhibitor"/>
    <property type="match status" value="1"/>
</dbReference>
<proteinExistence type="predicted"/>
<feature type="region of interest" description="Disordered" evidence="1">
    <location>
        <begin position="150"/>
        <end position="175"/>
    </location>
</feature>
<protein>
    <recommendedName>
        <fullName evidence="5">Leucine-rich repeat-containing N-terminal plant-type domain-containing protein</fullName>
    </recommendedName>
</protein>
<comment type="caution">
    <text evidence="3">The sequence shown here is derived from an EMBL/GenBank/DDBJ whole genome shotgun (WGS) entry which is preliminary data.</text>
</comment>
<gene>
    <name evidence="3" type="ORF">THAOC_34852</name>
</gene>
<feature type="region of interest" description="Disordered" evidence="1">
    <location>
        <begin position="447"/>
        <end position="476"/>
    </location>
</feature>
<keyword evidence="2" id="KW-0812">Transmembrane</keyword>
<keyword evidence="2" id="KW-0472">Membrane</keyword>
<feature type="compositionally biased region" description="Low complexity" evidence="1">
    <location>
        <begin position="190"/>
        <end position="202"/>
    </location>
</feature>
<dbReference type="InterPro" id="IPR032675">
    <property type="entry name" value="LRR_dom_sf"/>
</dbReference>
<feature type="compositionally biased region" description="Basic and acidic residues" evidence="1">
    <location>
        <begin position="447"/>
        <end position="458"/>
    </location>
</feature>
<organism evidence="3 4">
    <name type="scientific">Thalassiosira oceanica</name>
    <name type="common">Marine diatom</name>
    <dbReference type="NCBI Taxonomy" id="159749"/>
    <lineage>
        <taxon>Eukaryota</taxon>
        <taxon>Sar</taxon>
        <taxon>Stramenopiles</taxon>
        <taxon>Ochrophyta</taxon>
        <taxon>Bacillariophyta</taxon>
        <taxon>Coscinodiscophyceae</taxon>
        <taxon>Thalassiosirophycidae</taxon>
        <taxon>Thalassiosirales</taxon>
        <taxon>Thalassiosiraceae</taxon>
        <taxon>Thalassiosira</taxon>
    </lineage>
</organism>
<evidence type="ECO:0008006" key="5">
    <source>
        <dbReference type="Google" id="ProtNLM"/>
    </source>
</evidence>
<accession>K0RBK9</accession>
<sequence length="476" mass="51307">MSYSSDEDSIPPPPPPPPPMPVGAAAEEELEIQMTPVLERMIQNEQSSQSKKRRSFFGGRSKSSGGSSTKFQGGQVSSRTEANVAVNGALEFGSPASGDEHDDAPLMRRDPSGKRGGSGRKKCCLIGIVAFLLVGGGVGAALGVLLTRKDSGDGGGKSSSNEAVGQPGAEPAPTPIWMPTEAVVEAPAPSIPATPAIPATEAPTEESEEDRKMRIALSVLATNIPQSYDDVTNDRTETPQRDALRWVLVDPYPYDWDALELSPPDAKAELDLVQRYVLATFFYATNFRASWASDDYWLSEENVCQWHGIVCDGGDSVARGRRRRLGLRSDRGLQDDLTGVVTELKFKEGGLDGFLPEDLGALTSLERIVMHRNRLRGFIGLGKVYAAAPNTPLRLIHVRDNVYRGEAALIWADLALDQQKLHDPGLIPIIKLQALFLRAYLSASCEPKKGSSLEEGKKSTSSPASSDLVTRKIAVD</sequence>
<evidence type="ECO:0000256" key="2">
    <source>
        <dbReference type="SAM" id="Phobius"/>
    </source>
</evidence>
<feature type="transmembrane region" description="Helical" evidence="2">
    <location>
        <begin position="123"/>
        <end position="146"/>
    </location>
</feature>
<reference evidence="3 4" key="1">
    <citation type="journal article" date="2012" name="Genome Biol.">
        <title>Genome and low-iron response of an oceanic diatom adapted to chronic iron limitation.</title>
        <authorList>
            <person name="Lommer M."/>
            <person name="Specht M."/>
            <person name="Roy A.S."/>
            <person name="Kraemer L."/>
            <person name="Andreson R."/>
            <person name="Gutowska M.A."/>
            <person name="Wolf J."/>
            <person name="Bergner S.V."/>
            <person name="Schilhabel M.B."/>
            <person name="Klostermeier U.C."/>
            <person name="Beiko R.G."/>
            <person name="Rosenstiel P."/>
            <person name="Hippler M."/>
            <person name="Laroche J."/>
        </authorList>
    </citation>
    <scope>NUCLEOTIDE SEQUENCE [LARGE SCALE GENOMIC DNA]</scope>
    <source>
        <strain evidence="3 4">CCMP1005</strain>
    </source>
</reference>
<feature type="compositionally biased region" description="Pro residues" evidence="1">
    <location>
        <begin position="10"/>
        <end position="21"/>
    </location>
</feature>
<feature type="compositionally biased region" description="Low complexity" evidence="1">
    <location>
        <begin position="56"/>
        <end position="74"/>
    </location>
</feature>
<dbReference type="EMBL" id="AGNL01047734">
    <property type="protein sequence ID" value="EJK46476.1"/>
    <property type="molecule type" value="Genomic_DNA"/>
</dbReference>
<evidence type="ECO:0000313" key="4">
    <source>
        <dbReference type="Proteomes" id="UP000266841"/>
    </source>
</evidence>
<evidence type="ECO:0000256" key="1">
    <source>
        <dbReference type="SAM" id="MobiDB-lite"/>
    </source>
</evidence>
<feature type="region of interest" description="Disordered" evidence="1">
    <location>
        <begin position="1"/>
        <end position="119"/>
    </location>
</feature>
<dbReference type="OrthoDB" id="46789at2759"/>
<feature type="region of interest" description="Disordered" evidence="1">
    <location>
        <begin position="190"/>
        <end position="210"/>
    </location>
</feature>